<dbReference type="AlphaFoldDB" id="A0A844HMM7"/>
<proteinExistence type="predicted"/>
<dbReference type="InterPro" id="IPR001638">
    <property type="entry name" value="Solute-binding_3/MltF_N"/>
</dbReference>
<evidence type="ECO:0000256" key="1">
    <source>
        <dbReference type="ARBA" id="ARBA00022729"/>
    </source>
</evidence>
<evidence type="ECO:0000313" key="3">
    <source>
        <dbReference type="EMBL" id="MTH61543.1"/>
    </source>
</evidence>
<name>A0A844HMM7_9RHOB</name>
<dbReference type="Gene3D" id="3.40.190.10">
    <property type="entry name" value="Periplasmic binding protein-like II"/>
    <property type="match status" value="2"/>
</dbReference>
<sequence>MMHPVATFRDYAPGGRLRVAINHGNVILAGRDAAGAPKGISVDLARALAAELGCEAEFVEFDRAVDVSSRAEADVWDLCFLAVDQTRAQVIGFSQPYIRIEGNYIVAEASGATTPEDVVGLDLQIGIVEGSAYALHLARVPGAARLVSFANIAEARAALAGGNIDGLAGIRRAMEGIAAALPGMHVVDKPFMEIRQAMGVPAGRDRALSHLSAFLAVRARDGTVARILEAHGVDRDCAVMPDM</sequence>
<feature type="domain" description="Solute-binding protein family 3/N-terminal" evidence="2">
    <location>
        <begin position="16"/>
        <end position="235"/>
    </location>
</feature>
<dbReference type="SUPFAM" id="SSF53850">
    <property type="entry name" value="Periplasmic binding protein-like II"/>
    <property type="match status" value="1"/>
</dbReference>
<reference evidence="3 4" key="1">
    <citation type="submission" date="2019-11" db="EMBL/GenBank/DDBJ databases">
        <authorList>
            <person name="Dong K."/>
        </authorList>
    </citation>
    <scope>NUCLEOTIDE SEQUENCE [LARGE SCALE GENOMIC DNA]</scope>
    <source>
        <strain evidence="3 4">NBRC 112902</strain>
    </source>
</reference>
<dbReference type="Pfam" id="PF00497">
    <property type="entry name" value="SBP_bac_3"/>
    <property type="match status" value="1"/>
</dbReference>
<gene>
    <name evidence="3" type="ORF">GL300_20210</name>
</gene>
<organism evidence="3 4">
    <name type="scientific">Paracoccus litorisediminis</name>
    <dbReference type="NCBI Taxonomy" id="2006130"/>
    <lineage>
        <taxon>Bacteria</taxon>
        <taxon>Pseudomonadati</taxon>
        <taxon>Pseudomonadota</taxon>
        <taxon>Alphaproteobacteria</taxon>
        <taxon>Rhodobacterales</taxon>
        <taxon>Paracoccaceae</taxon>
        <taxon>Paracoccus</taxon>
    </lineage>
</organism>
<evidence type="ECO:0000313" key="4">
    <source>
        <dbReference type="Proteomes" id="UP000449846"/>
    </source>
</evidence>
<dbReference type="Proteomes" id="UP000449846">
    <property type="component" value="Unassembled WGS sequence"/>
</dbReference>
<dbReference type="SMART" id="SM00062">
    <property type="entry name" value="PBPb"/>
    <property type="match status" value="1"/>
</dbReference>
<evidence type="ECO:0000259" key="2">
    <source>
        <dbReference type="SMART" id="SM00062"/>
    </source>
</evidence>
<dbReference type="PANTHER" id="PTHR35936">
    <property type="entry name" value="MEMBRANE-BOUND LYTIC MUREIN TRANSGLYCOSYLASE F"/>
    <property type="match status" value="1"/>
</dbReference>
<dbReference type="PANTHER" id="PTHR35936:SF17">
    <property type="entry name" value="ARGININE-BINDING EXTRACELLULAR PROTEIN ARTP"/>
    <property type="match status" value="1"/>
</dbReference>
<keyword evidence="4" id="KW-1185">Reference proteome</keyword>
<dbReference type="EMBL" id="WMIG01000017">
    <property type="protein sequence ID" value="MTH61543.1"/>
    <property type="molecule type" value="Genomic_DNA"/>
</dbReference>
<dbReference type="OrthoDB" id="6955767at2"/>
<protein>
    <submittedName>
        <fullName evidence="3">Transporter substrate-binding domain-containing protein</fullName>
    </submittedName>
</protein>
<comment type="caution">
    <text evidence="3">The sequence shown here is derived from an EMBL/GenBank/DDBJ whole genome shotgun (WGS) entry which is preliminary data.</text>
</comment>
<accession>A0A844HMM7</accession>
<keyword evidence="1" id="KW-0732">Signal</keyword>